<dbReference type="InterPro" id="IPR050356">
    <property type="entry name" value="SulA_CellDiv_inhibitor"/>
</dbReference>
<keyword evidence="2" id="KW-0227">DNA damage</keyword>
<dbReference type="InterPro" id="IPR001126">
    <property type="entry name" value="UmuC"/>
</dbReference>
<evidence type="ECO:0000313" key="5">
    <source>
        <dbReference type="Proteomes" id="UP000198644"/>
    </source>
</evidence>
<dbReference type="STRING" id="650891.SAMN05216203_0082"/>
<proteinExistence type="inferred from homology"/>
<dbReference type="CDD" id="cd03468">
    <property type="entry name" value="PolY_like"/>
    <property type="match status" value="1"/>
</dbReference>
<dbReference type="Pfam" id="PF00817">
    <property type="entry name" value="IMS"/>
    <property type="match status" value="1"/>
</dbReference>
<dbReference type="Gene3D" id="3.40.1170.60">
    <property type="match status" value="1"/>
</dbReference>
<evidence type="ECO:0000256" key="2">
    <source>
        <dbReference type="ARBA" id="ARBA00022763"/>
    </source>
</evidence>
<evidence type="ECO:0000259" key="3">
    <source>
        <dbReference type="Pfam" id="PF00817"/>
    </source>
</evidence>
<accession>A0A1I6GGQ8</accession>
<dbReference type="RefSeq" id="WP_092008351.1">
    <property type="nucleotide sequence ID" value="NZ_FOYW01000001.1"/>
</dbReference>
<dbReference type="InterPro" id="IPR043502">
    <property type="entry name" value="DNA/RNA_pol_sf"/>
</dbReference>
<keyword evidence="5" id="KW-1185">Reference proteome</keyword>
<dbReference type="PANTHER" id="PTHR35369:SF2">
    <property type="entry name" value="BLR3025 PROTEIN"/>
    <property type="match status" value="1"/>
</dbReference>
<dbReference type="GO" id="GO:0006281">
    <property type="term" value="P:DNA repair"/>
    <property type="evidence" value="ECO:0007669"/>
    <property type="project" value="InterPro"/>
</dbReference>
<dbReference type="AlphaFoldDB" id="A0A1I6GGQ8"/>
<organism evidence="4 5">
    <name type="scientific">Marinobacter daqiaonensis</name>
    <dbReference type="NCBI Taxonomy" id="650891"/>
    <lineage>
        <taxon>Bacteria</taxon>
        <taxon>Pseudomonadati</taxon>
        <taxon>Pseudomonadota</taxon>
        <taxon>Gammaproteobacteria</taxon>
        <taxon>Pseudomonadales</taxon>
        <taxon>Marinobacteraceae</taxon>
        <taxon>Marinobacter</taxon>
    </lineage>
</organism>
<reference evidence="4 5" key="1">
    <citation type="submission" date="2016-10" db="EMBL/GenBank/DDBJ databases">
        <authorList>
            <person name="de Groot N.N."/>
        </authorList>
    </citation>
    <scope>NUCLEOTIDE SEQUENCE [LARGE SCALE GENOMIC DNA]</scope>
    <source>
        <strain evidence="4 5">CGMCC 1.9167</strain>
    </source>
</reference>
<dbReference type="EMBL" id="FOYW01000001">
    <property type="protein sequence ID" value="SFR41413.1"/>
    <property type="molecule type" value="Genomic_DNA"/>
</dbReference>
<dbReference type="OrthoDB" id="5298951at2"/>
<dbReference type="Gene3D" id="3.30.70.270">
    <property type="match status" value="1"/>
</dbReference>
<protein>
    <submittedName>
        <fullName evidence="4">Protein ImuB</fullName>
    </submittedName>
</protein>
<sequence length="473" mass="54441">MLWLYLHFHHLLLDHIARSREDQAPLAIISEPSRRVLQACPRAMHQGIRPGIPLKTALNLAPELVMVQADDEQQKRILEQQAQWLYRYMDRITLYPPDGLLAEAGSLRRLYGGLPQLREQLTRALEERCLNTTITTGSTPMAARLLARAGMPIFTGEQQLLKEHLEQLPLEHAGFEPATVQRLVRLGLSRLGEVAALPAAELARRLAPETLVHLQKVQGQRPDPQSCWQPPRHFHQQADFGLAVEKTQGLLFALRRILVELENDLLHRQQDTDSLVLILRHHQQAPTRMRIRTTGPEHRAEAFLNLLRIRLEQQPLVAPVESLELTVTRFLERHTPADGDLLGDGVDQEEAWHTLVSRLQARLGEQTIRHLAPAADHRPERAWNAREIRDRSRSTREADVEHLPLRPLWLMRQPQPLRVVPDTWFAGPERISGGWWDGEKVLRDYYIARLPEGQLAWVYRDCHDGWFVHGWFG</sequence>
<dbReference type="SUPFAM" id="SSF56672">
    <property type="entry name" value="DNA/RNA polymerases"/>
    <property type="match status" value="1"/>
</dbReference>
<comment type="similarity">
    <text evidence="1">Belongs to the DNA polymerase type-Y family.</text>
</comment>
<feature type="domain" description="UmuC" evidence="3">
    <location>
        <begin position="23"/>
        <end position="147"/>
    </location>
</feature>
<dbReference type="Proteomes" id="UP000198644">
    <property type="component" value="Unassembled WGS sequence"/>
</dbReference>
<name>A0A1I6GGQ8_9GAMM</name>
<evidence type="ECO:0000256" key="1">
    <source>
        <dbReference type="ARBA" id="ARBA00010945"/>
    </source>
</evidence>
<dbReference type="InterPro" id="IPR043128">
    <property type="entry name" value="Rev_trsase/Diguanyl_cyclase"/>
</dbReference>
<evidence type="ECO:0000313" key="4">
    <source>
        <dbReference type="EMBL" id="SFR41413.1"/>
    </source>
</evidence>
<dbReference type="PANTHER" id="PTHR35369">
    <property type="entry name" value="BLR3025 PROTEIN-RELATED"/>
    <property type="match status" value="1"/>
</dbReference>
<gene>
    <name evidence="4" type="ORF">SAMN05216203_0082</name>
</gene>